<feature type="signal peptide" evidence="5">
    <location>
        <begin position="1"/>
        <end position="26"/>
    </location>
</feature>
<keyword evidence="3" id="KW-1015">Disulfide bond</keyword>
<keyword evidence="1" id="KW-0646">Protease inhibitor</keyword>
<dbReference type="SMART" id="SM00280">
    <property type="entry name" value="KAZAL"/>
    <property type="match status" value="2"/>
</dbReference>
<dbReference type="RefSeq" id="XP_017772560.1">
    <property type="nucleotide sequence ID" value="XM_017917071.1"/>
</dbReference>
<dbReference type="PANTHER" id="PTHR10913:SF45">
    <property type="entry name" value="FOLLISTATIN, ISOFORM A-RELATED"/>
    <property type="match status" value="1"/>
</dbReference>
<gene>
    <name evidence="8" type="primary">LOC108559726</name>
</gene>
<dbReference type="GeneID" id="108559726"/>
<dbReference type="Pfam" id="PF00050">
    <property type="entry name" value="Kazal_1"/>
    <property type="match status" value="2"/>
</dbReference>
<dbReference type="InterPro" id="IPR036058">
    <property type="entry name" value="Kazal_dom_sf"/>
</dbReference>
<proteinExistence type="predicted"/>
<name>A0ABM1MDB0_NICVS</name>
<dbReference type="PROSITE" id="PS51465">
    <property type="entry name" value="KAZAL_2"/>
    <property type="match status" value="2"/>
</dbReference>
<evidence type="ECO:0000313" key="7">
    <source>
        <dbReference type="Proteomes" id="UP000695000"/>
    </source>
</evidence>
<sequence>MRETDDLVTIKMMLVLIVVLVASVSAEIDFTPCPWYEPICASNGVTYDNECQFNRAVAEEDSSLTIKFQGTCEYSEWDQLICSKEKSKNICGSDGNNYSNQCYFEFAFKRNQILRKRNGGHCRTIEKTSEVCGSDGKKYLGSHFLAEQSVRPQLGVWPKEYCERPITLPSGPRGTTERPIHGIPPKSAPEPDPEIPTVCGSDFLIYEIRTFWEQKERRPGLKELPLSDCYYKPYFQG</sequence>
<reference evidence="8" key="1">
    <citation type="submission" date="2025-08" db="UniProtKB">
        <authorList>
            <consortium name="RefSeq"/>
        </authorList>
    </citation>
    <scope>IDENTIFICATION</scope>
    <source>
        <tissue evidence="8">Whole Larva</tissue>
    </source>
</reference>
<keyword evidence="7" id="KW-1185">Reference proteome</keyword>
<evidence type="ECO:0000313" key="8">
    <source>
        <dbReference type="RefSeq" id="XP_017772560.1"/>
    </source>
</evidence>
<dbReference type="Proteomes" id="UP000695000">
    <property type="component" value="Unplaced"/>
</dbReference>
<protein>
    <submittedName>
        <fullName evidence="8">Ovoinhibitor-like</fullName>
    </submittedName>
</protein>
<evidence type="ECO:0000256" key="4">
    <source>
        <dbReference type="SAM" id="MobiDB-lite"/>
    </source>
</evidence>
<organism evidence="7 8">
    <name type="scientific">Nicrophorus vespilloides</name>
    <name type="common">Boreal carrion beetle</name>
    <dbReference type="NCBI Taxonomy" id="110193"/>
    <lineage>
        <taxon>Eukaryota</taxon>
        <taxon>Metazoa</taxon>
        <taxon>Ecdysozoa</taxon>
        <taxon>Arthropoda</taxon>
        <taxon>Hexapoda</taxon>
        <taxon>Insecta</taxon>
        <taxon>Pterygota</taxon>
        <taxon>Neoptera</taxon>
        <taxon>Endopterygota</taxon>
        <taxon>Coleoptera</taxon>
        <taxon>Polyphaga</taxon>
        <taxon>Staphyliniformia</taxon>
        <taxon>Silphidae</taxon>
        <taxon>Nicrophorinae</taxon>
        <taxon>Nicrophorus</taxon>
    </lineage>
</organism>
<evidence type="ECO:0000256" key="5">
    <source>
        <dbReference type="SAM" id="SignalP"/>
    </source>
</evidence>
<feature type="domain" description="Kazal-like" evidence="6">
    <location>
        <begin position="82"/>
        <end position="124"/>
    </location>
</feature>
<dbReference type="SUPFAM" id="SSF100895">
    <property type="entry name" value="Kazal-type serine protease inhibitors"/>
    <property type="match status" value="2"/>
</dbReference>
<evidence type="ECO:0000259" key="6">
    <source>
        <dbReference type="PROSITE" id="PS51465"/>
    </source>
</evidence>
<feature type="domain" description="Kazal-like" evidence="6">
    <location>
        <begin position="36"/>
        <end position="74"/>
    </location>
</feature>
<feature type="region of interest" description="Disordered" evidence="4">
    <location>
        <begin position="167"/>
        <end position="192"/>
    </location>
</feature>
<accession>A0ABM1MDB0</accession>
<evidence type="ECO:0000256" key="1">
    <source>
        <dbReference type="ARBA" id="ARBA00022690"/>
    </source>
</evidence>
<feature type="chain" id="PRO_5045114322" evidence="5">
    <location>
        <begin position="27"/>
        <end position="237"/>
    </location>
</feature>
<evidence type="ECO:0000256" key="3">
    <source>
        <dbReference type="ARBA" id="ARBA00023157"/>
    </source>
</evidence>
<keyword evidence="2" id="KW-0722">Serine protease inhibitor</keyword>
<dbReference type="PANTHER" id="PTHR10913">
    <property type="entry name" value="FOLLISTATIN-RELATED"/>
    <property type="match status" value="1"/>
</dbReference>
<dbReference type="InterPro" id="IPR050653">
    <property type="entry name" value="Prot_Inhib_GrowthFact_Antg"/>
</dbReference>
<evidence type="ECO:0000256" key="2">
    <source>
        <dbReference type="ARBA" id="ARBA00022900"/>
    </source>
</evidence>
<keyword evidence="5" id="KW-0732">Signal</keyword>
<dbReference type="Gene3D" id="3.30.60.30">
    <property type="match status" value="2"/>
</dbReference>
<dbReference type="CDD" id="cd00104">
    <property type="entry name" value="KAZAL_FS"/>
    <property type="match status" value="2"/>
</dbReference>
<dbReference type="InterPro" id="IPR002350">
    <property type="entry name" value="Kazal_dom"/>
</dbReference>